<keyword evidence="2" id="KW-0067">ATP-binding</keyword>
<gene>
    <name evidence="3" type="ORF">UFOPK1438_00731</name>
    <name evidence="4" type="ORF">UFOPK2329_00652</name>
</gene>
<dbReference type="EMBL" id="CAEZSM010000086">
    <property type="protein sequence ID" value="CAB4545484.1"/>
    <property type="molecule type" value="Genomic_DNA"/>
</dbReference>
<dbReference type="GO" id="GO:0005829">
    <property type="term" value="C:cytosol"/>
    <property type="evidence" value="ECO:0007669"/>
    <property type="project" value="TreeGrafter"/>
</dbReference>
<dbReference type="GO" id="GO:0016887">
    <property type="term" value="F:ATP hydrolysis activity"/>
    <property type="evidence" value="ECO:0007669"/>
    <property type="project" value="TreeGrafter"/>
</dbReference>
<dbReference type="GO" id="GO:0051782">
    <property type="term" value="P:negative regulation of cell division"/>
    <property type="evidence" value="ECO:0007669"/>
    <property type="project" value="TreeGrafter"/>
</dbReference>
<proteinExistence type="predicted"/>
<sequence>MAEHELPIVITAIADAQTEGFIASGLFAQGWSVVYRALDTTSLKKYIVSNPEIAKNALLLYTPDLAELNPASSLELSRMVKQSIGFSNDLEKYQNYPGLYEIPKDLTELVSLVRGSIRSPLIRQQSPVQHSTRRAQVIAIGSAGSGVGCTTVAINIAMELSVLEKSTLLIDANFRAPSIAVLLSLRNLLTDEGWRSVAPQLSISEITQLRSNSIDELMARAIDEFDQIIIDLGSISGLSNRLTDQRWTSKMTTWSCDNADELLIISKPDLLGAHRLDQVLILLEKTAMRAKLGFLLNMKSQGKKGDGEEARFLSSITPLRPGSMRVLARDGRSVQASEEARSTLIEANERSPLRKSLAKIASELAR</sequence>
<accession>A0A6J6MM66</accession>
<dbReference type="InterPro" id="IPR027417">
    <property type="entry name" value="P-loop_NTPase"/>
</dbReference>
<evidence type="ECO:0000256" key="2">
    <source>
        <dbReference type="ARBA" id="ARBA00022840"/>
    </source>
</evidence>
<evidence type="ECO:0000256" key="1">
    <source>
        <dbReference type="ARBA" id="ARBA00022741"/>
    </source>
</evidence>
<reference evidence="4" key="1">
    <citation type="submission" date="2020-05" db="EMBL/GenBank/DDBJ databases">
        <authorList>
            <person name="Chiriac C."/>
            <person name="Salcher M."/>
            <person name="Ghai R."/>
            <person name="Kavagutti S V."/>
        </authorList>
    </citation>
    <scope>NUCLEOTIDE SEQUENCE</scope>
</reference>
<dbReference type="Pfam" id="PF10609">
    <property type="entry name" value="ParA"/>
    <property type="match status" value="1"/>
</dbReference>
<organism evidence="4">
    <name type="scientific">freshwater metagenome</name>
    <dbReference type="NCBI Taxonomy" id="449393"/>
    <lineage>
        <taxon>unclassified sequences</taxon>
        <taxon>metagenomes</taxon>
        <taxon>ecological metagenomes</taxon>
    </lineage>
</organism>
<dbReference type="PANTHER" id="PTHR43384">
    <property type="entry name" value="SEPTUM SITE-DETERMINING PROTEIN MIND HOMOLOG, CHLOROPLASTIC-RELATED"/>
    <property type="match status" value="1"/>
</dbReference>
<dbReference type="GO" id="GO:0005524">
    <property type="term" value="F:ATP binding"/>
    <property type="evidence" value="ECO:0007669"/>
    <property type="project" value="UniProtKB-KW"/>
</dbReference>
<evidence type="ECO:0000313" key="4">
    <source>
        <dbReference type="EMBL" id="CAB4674128.1"/>
    </source>
</evidence>
<dbReference type="SUPFAM" id="SSF52540">
    <property type="entry name" value="P-loop containing nucleoside triphosphate hydrolases"/>
    <property type="match status" value="1"/>
</dbReference>
<dbReference type="AlphaFoldDB" id="A0A6J6MM66"/>
<dbReference type="Gene3D" id="3.40.50.300">
    <property type="entry name" value="P-loop containing nucleotide triphosphate hydrolases"/>
    <property type="match status" value="1"/>
</dbReference>
<protein>
    <submittedName>
        <fullName evidence="4">Unannotated protein</fullName>
    </submittedName>
</protein>
<evidence type="ECO:0000313" key="3">
    <source>
        <dbReference type="EMBL" id="CAB4545484.1"/>
    </source>
</evidence>
<dbReference type="InterPro" id="IPR050625">
    <property type="entry name" value="ParA/MinD_ATPase"/>
</dbReference>
<dbReference type="InterPro" id="IPR033756">
    <property type="entry name" value="YlxH/NBP35"/>
</dbReference>
<dbReference type="GO" id="GO:0009898">
    <property type="term" value="C:cytoplasmic side of plasma membrane"/>
    <property type="evidence" value="ECO:0007669"/>
    <property type="project" value="TreeGrafter"/>
</dbReference>
<dbReference type="PANTHER" id="PTHR43384:SF13">
    <property type="entry name" value="SLR0110 PROTEIN"/>
    <property type="match status" value="1"/>
</dbReference>
<name>A0A6J6MM66_9ZZZZ</name>
<keyword evidence="1" id="KW-0547">Nucleotide-binding</keyword>
<dbReference type="EMBL" id="CAEZWZ010000093">
    <property type="protein sequence ID" value="CAB4674128.1"/>
    <property type="molecule type" value="Genomic_DNA"/>
</dbReference>